<reference evidence="8" key="1">
    <citation type="submission" date="2023-10" db="EMBL/GenBank/DDBJ databases">
        <title>Genome assemblies of two species of porcelain crab, Petrolisthes cinctipes and Petrolisthes manimaculis (Anomura: Porcellanidae).</title>
        <authorList>
            <person name="Angst P."/>
        </authorList>
    </citation>
    <scope>NUCLEOTIDE SEQUENCE</scope>
    <source>
        <strain evidence="8">PB745_01</strain>
        <tissue evidence="8">Gill</tissue>
    </source>
</reference>
<comment type="subcellular location">
    <subcellularLocation>
        <location evidence="1">Nucleus</location>
    </subcellularLocation>
</comment>
<dbReference type="GO" id="GO:0005634">
    <property type="term" value="C:nucleus"/>
    <property type="evidence" value="ECO:0007669"/>
    <property type="project" value="UniProtKB-SubCell"/>
</dbReference>
<protein>
    <recommendedName>
        <fullName evidence="7">BHLH domain-containing protein</fullName>
    </recommendedName>
</protein>
<dbReference type="AlphaFoldDB" id="A0AAE1EKZ8"/>
<feature type="domain" description="BHLH" evidence="7">
    <location>
        <begin position="21"/>
        <end position="59"/>
    </location>
</feature>
<dbReference type="PANTHER" id="PTHR11723:SF17">
    <property type="entry name" value="PROTEIN EXTRA-MACROCHAETAE"/>
    <property type="match status" value="1"/>
</dbReference>
<evidence type="ECO:0000259" key="7">
    <source>
        <dbReference type="Pfam" id="PF00010"/>
    </source>
</evidence>
<evidence type="ECO:0000256" key="2">
    <source>
        <dbReference type="ARBA" id="ARBA00022491"/>
    </source>
</evidence>
<dbReference type="GO" id="GO:0005737">
    <property type="term" value="C:cytoplasm"/>
    <property type="evidence" value="ECO:0007669"/>
    <property type="project" value="InterPro"/>
</dbReference>
<evidence type="ECO:0000313" key="8">
    <source>
        <dbReference type="EMBL" id="KAK3853181.1"/>
    </source>
</evidence>
<dbReference type="InterPro" id="IPR026052">
    <property type="entry name" value="DNA-bd_prot-inh"/>
</dbReference>
<dbReference type="GO" id="GO:0032922">
    <property type="term" value="P:circadian regulation of gene expression"/>
    <property type="evidence" value="ECO:0007669"/>
    <property type="project" value="TreeGrafter"/>
</dbReference>
<evidence type="ECO:0000256" key="4">
    <source>
        <dbReference type="ARBA" id="ARBA00023163"/>
    </source>
</evidence>
<keyword evidence="5" id="KW-0539">Nucleus</keyword>
<dbReference type="SUPFAM" id="SSF47459">
    <property type="entry name" value="HLH, helix-loop-helix DNA-binding domain"/>
    <property type="match status" value="1"/>
</dbReference>
<accession>A0AAE1EKZ8</accession>
<evidence type="ECO:0000256" key="6">
    <source>
        <dbReference type="SAM" id="MobiDB-lite"/>
    </source>
</evidence>
<feature type="compositionally biased region" description="Low complexity" evidence="6">
    <location>
        <begin position="117"/>
        <end position="132"/>
    </location>
</feature>
<comment type="caution">
    <text evidence="8">The sequence shown here is derived from an EMBL/GenBank/DDBJ whole genome shotgun (WGS) entry which is preliminary data.</text>
</comment>
<feature type="compositionally biased region" description="Low complexity" evidence="6">
    <location>
        <begin position="90"/>
        <end position="102"/>
    </location>
</feature>
<dbReference type="InterPro" id="IPR036638">
    <property type="entry name" value="HLH_DNA-bd_sf"/>
</dbReference>
<dbReference type="GO" id="GO:0000122">
    <property type="term" value="P:negative regulation of transcription by RNA polymerase II"/>
    <property type="evidence" value="ECO:0007669"/>
    <property type="project" value="InterPro"/>
</dbReference>
<proteinExistence type="predicted"/>
<evidence type="ECO:0000256" key="5">
    <source>
        <dbReference type="ARBA" id="ARBA00023242"/>
    </source>
</evidence>
<dbReference type="Pfam" id="PF00010">
    <property type="entry name" value="HLH"/>
    <property type="match status" value="1"/>
</dbReference>
<organism evidence="8 9">
    <name type="scientific">Petrolisthes cinctipes</name>
    <name type="common">Flat porcelain crab</name>
    <dbReference type="NCBI Taxonomy" id="88211"/>
    <lineage>
        <taxon>Eukaryota</taxon>
        <taxon>Metazoa</taxon>
        <taxon>Ecdysozoa</taxon>
        <taxon>Arthropoda</taxon>
        <taxon>Crustacea</taxon>
        <taxon>Multicrustacea</taxon>
        <taxon>Malacostraca</taxon>
        <taxon>Eumalacostraca</taxon>
        <taxon>Eucarida</taxon>
        <taxon>Decapoda</taxon>
        <taxon>Pleocyemata</taxon>
        <taxon>Anomura</taxon>
        <taxon>Galatheoidea</taxon>
        <taxon>Porcellanidae</taxon>
        <taxon>Petrolisthes</taxon>
    </lineage>
</organism>
<evidence type="ECO:0000256" key="1">
    <source>
        <dbReference type="ARBA" id="ARBA00004123"/>
    </source>
</evidence>
<evidence type="ECO:0000256" key="3">
    <source>
        <dbReference type="ARBA" id="ARBA00023015"/>
    </source>
</evidence>
<feature type="region of interest" description="Disordered" evidence="6">
    <location>
        <begin position="69"/>
        <end position="138"/>
    </location>
</feature>
<keyword evidence="9" id="KW-1185">Reference proteome</keyword>
<dbReference type="GO" id="GO:0030154">
    <property type="term" value="P:cell differentiation"/>
    <property type="evidence" value="ECO:0007669"/>
    <property type="project" value="TreeGrafter"/>
</dbReference>
<dbReference type="GO" id="GO:0046983">
    <property type="term" value="F:protein dimerization activity"/>
    <property type="evidence" value="ECO:0007669"/>
    <property type="project" value="InterPro"/>
</dbReference>
<dbReference type="PANTHER" id="PTHR11723">
    <property type="entry name" value="DNA-BINDING PROTEIN INHIBITOR"/>
    <property type="match status" value="1"/>
</dbReference>
<sequence length="172" mass="18932">MGKGETTGETASGGGTGNVSEMRVYLDKLRELVPYVPRSGRVSRVTLIHSAIDYITDLQEALEARARRKLRDKTDPNTRPPLAALPQSQHQNNTQTQTTTPTEHTEHNTRPPLASLSQSQHQNNTQSTTTPTEHTEHNIRPPLASLSQSQQQNITVPEHLGHQSALPQPSTP</sequence>
<keyword evidence="2" id="KW-0678">Repressor</keyword>
<keyword evidence="4" id="KW-0804">Transcription</keyword>
<gene>
    <name evidence="8" type="ORF">Pcinc_040266</name>
</gene>
<keyword evidence="3" id="KW-0805">Transcription regulation</keyword>
<name>A0AAE1EKZ8_PETCI</name>
<dbReference type="InterPro" id="IPR011598">
    <property type="entry name" value="bHLH_dom"/>
</dbReference>
<dbReference type="EMBL" id="JAWQEG010007062">
    <property type="protein sequence ID" value="KAK3853181.1"/>
    <property type="molecule type" value="Genomic_DNA"/>
</dbReference>
<evidence type="ECO:0000313" key="9">
    <source>
        <dbReference type="Proteomes" id="UP001286313"/>
    </source>
</evidence>
<dbReference type="Proteomes" id="UP001286313">
    <property type="component" value="Unassembled WGS sequence"/>
</dbReference>
<dbReference type="Gene3D" id="4.10.280.10">
    <property type="entry name" value="Helix-loop-helix DNA-binding domain"/>
    <property type="match status" value="1"/>
</dbReference>